<dbReference type="EMBL" id="BAABAO010000005">
    <property type="protein sequence ID" value="GAA4126469.1"/>
    <property type="molecule type" value="Genomic_DNA"/>
</dbReference>
<name>A0ABP7XV00_9FLAO</name>
<dbReference type="Proteomes" id="UP001501333">
    <property type="component" value="Unassembled WGS sequence"/>
</dbReference>
<keyword evidence="2" id="KW-1185">Reference proteome</keyword>
<evidence type="ECO:0000313" key="1">
    <source>
        <dbReference type="EMBL" id="GAA4126469.1"/>
    </source>
</evidence>
<organism evidence="1 2">
    <name type="scientific">Flavobacterium chungbukense</name>
    <dbReference type="NCBI Taxonomy" id="877464"/>
    <lineage>
        <taxon>Bacteria</taxon>
        <taxon>Pseudomonadati</taxon>
        <taxon>Bacteroidota</taxon>
        <taxon>Flavobacteriia</taxon>
        <taxon>Flavobacteriales</taxon>
        <taxon>Flavobacteriaceae</taxon>
        <taxon>Flavobacterium</taxon>
    </lineage>
</organism>
<gene>
    <name evidence="1" type="ORF">GCM10022250_13180</name>
</gene>
<comment type="caution">
    <text evidence="1">The sequence shown here is derived from an EMBL/GenBank/DDBJ whole genome shotgun (WGS) entry which is preliminary data.</text>
</comment>
<accession>A0ABP7XV00</accession>
<evidence type="ECO:0000313" key="2">
    <source>
        <dbReference type="Proteomes" id="UP001501333"/>
    </source>
</evidence>
<protein>
    <submittedName>
        <fullName evidence="1">Uncharacterized protein</fullName>
    </submittedName>
</protein>
<proteinExistence type="predicted"/>
<reference evidence="2" key="1">
    <citation type="journal article" date="2019" name="Int. J. Syst. Evol. Microbiol.">
        <title>The Global Catalogue of Microorganisms (GCM) 10K type strain sequencing project: providing services to taxonomists for standard genome sequencing and annotation.</title>
        <authorList>
            <consortium name="The Broad Institute Genomics Platform"/>
            <consortium name="The Broad Institute Genome Sequencing Center for Infectious Disease"/>
            <person name="Wu L."/>
            <person name="Ma J."/>
        </authorList>
    </citation>
    <scope>NUCLEOTIDE SEQUENCE [LARGE SCALE GENOMIC DNA]</scope>
    <source>
        <strain evidence="2">JCM 17386</strain>
    </source>
</reference>
<sequence>MKENITTDLKTEGDKPEMMANPDKEIKMEISFKNDPLLVFGIGFKIKVIKSIIKPTCKPETDKMCVAPEY</sequence>